<keyword evidence="1" id="KW-1133">Transmembrane helix</keyword>
<gene>
    <name evidence="2" type="ORF">RhiirA1_104633</name>
</gene>
<protein>
    <submittedName>
        <fullName evidence="2">Uncharacterized protein</fullName>
    </submittedName>
</protein>
<comment type="caution">
    <text evidence="2">The sequence shown here is derived from an EMBL/GenBank/DDBJ whole genome shotgun (WGS) entry which is preliminary data.</text>
</comment>
<evidence type="ECO:0000313" key="3">
    <source>
        <dbReference type="Proteomes" id="UP000232688"/>
    </source>
</evidence>
<evidence type="ECO:0000256" key="1">
    <source>
        <dbReference type="SAM" id="Phobius"/>
    </source>
</evidence>
<accession>A0A2N0S490</accession>
<dbReference type="Proteomes" id="UP000232688">
    <property type="component" value="Unassembled WGS sequence"/>
</dbReference>
<keyword evidence="1" id="KW-0812">Transmembrane</keyword>
<organism evidence="2 3">
    <name type="scientific">Rhizophagus irregularis</name>
    <dbReference type="NCBI Taxonomy" id="588596"/>
    <lineage>
        <taxon>Eukaryota</taxon>
        <taxon>Fungi</taxon>
        <taxon>Fungi incertae sedis</taxon>
        <taxon>Mucoromycota</taxon>
        <taxon>Glomeromycotina</taxon>
        <taxon>Glomeromycetes</taxon>
        <taxon>Glomerales</taxon>
        <taxon>Glomeraceae</taxon>
        <taxon>Rhizophagus</taxon>
    </lineage>
</organism>
<dbReference type="AlphaFoldDB" id="A0A2N0S490"/>
<proteinExistence type="predicted"/>
<dbReference type="VEuPathDB" id="FungiDB:RhiirA1_104633"/>
<feature type="transmembrane region" description="Helical" evidence="1">
    <location>
        <begin position="30"/>
        <end position="47"/>
    </location>
</feature>
<reference evidence="2 3" key="2">
    <citation type="submission" date="2017-10" db="EMBL/GenBank/DDBJ databases">
        <title>Genome analyses suggest a sexual origin of heterokaryosis in a supposedly ancient asexual fungus.</title>
        <authorList>
            <person name="Corradi N."/>
            <person name="Sedzielewska K."/>
            <person name="Noel J."/>
            <person name="Charron P."/>
            <person name="Farinelli L."/>
            <person name="Marton T."/>
            <person name="Kruger M."/>
            <person name="Pelin A."/>
            <person name="Brachmann A."/>
            <person name="Corradi N."/>
        </authorList>
    </citation>
    <scope>NUCLEOTIDE SEQUENCE [LARGE SCALE GENOMIC DNA]</scope>
    <source>
        <strain evidence="2 3">A1</strain>
    </source>
</reference>
<keyword evidence="1" id="KW-0472">Membrane</keyword>
<name>A0A2N0S490_9GLOM</name>
<sequence>MIIFSLFFFIFPFMHMHTSNHVLAYNFSRVYLMCLLIYFLFQILNHLPGSINKSFNHIIMMFLMPMLCYPLHVIMKPQN</sequence>
<evidence type="ECO:0000313" key="2">
    <source>
        <dbReference type="EMBL" id="PKC70356.1"/>
    </source>
</evidence>
<dbReference type="EMBL" id="LLXH01000226">
    <property type="protein sequence ID" value="PKC70356.1"/>
    <property type="molecule type" value="Genomic_DNA"/>
</dbReference>
<feature type="transmembrane region" description="Helical" evidence="1">
    <location>
        <begin position="54"/>
        <end position="75"/>
    </location>
</feature>
<reference evidence="2 3" key="1">
    <citation type="submission" date="2017-10" db="EMBL/GenBank/DDBJ databases">
        <title>Extensive intraspecific genome diversity in a model arbuscular mycorrhizal fungus.</title>
        <authorList>
            <person name="Chen E.C.H."/>
            <person name="Morin E."/>
            <person name="Baudet D."/>
            <person name="Noel J."/>
            <person name="Ndikumana S."/>
            <person name="Charron P."/>
            <person name="St-Onge C."/>
            <person name="Giorgi J."/>
            <person name="Grigoriev I.V."/>
            <person name="Roux C."/>
            <person name="Martin F.M."/>
            <person name="Corradi N."/>
        </authorList>
    </citation>
    <scope>NUCLEOTIDE SEQUENCE [LARGE SCALE GENOMIC DNA]</scope>
    <source>
        <strain evidence="2 3">A1</strain>
    </source>
</reference>